<comment type="function">
    <text evidence="4">Component of the acetyl coenzyme A carboxylase (ACC) complex. Biotin carboxylase (BC) catalyzes the carboxylation of biotin on its carrier protein (BCCP) and then the CO(2) group is transferred by the transcarboxylase to acetyl-CoA to form malonyl-CoA.</text>
</comment>
<comment type="similarity">
    <text evidence="4">Belongs to the AccD/PCCB family.</text>
</comment>
<keyword evidence="4" id="KW-0547">Nucleotide-binding</keyword>
<keyword evidence="2 4" id="KW-0276">Fatty acid metabolism</keyword>
<keyword evidence="4" id="KW-0479">Metal-binding</keyword>
<sequence>MSNSFDKRKEELREFNSVLENLQVRKPETQSKPIDVPEGFFTVCPHCGKTLVSEEYTSSLYVCPSCGHHARLHAHERLREVMDEGYEVLFQDLEEKHLDFPDYKDKLEKAKKASGDDESIICVDGKINGIKCLVGVMDSYFMMGSMGYICGERVTLLAEKALKEHKPLILFTCSGGARMQEGVISLFQMAKTSEAIGRLKEKELYISVLTDPTTGGVSASFASLADITLAEPKALIGFAGKRVIEQTIKETLPKDFQSAEFLLAKGYIDSIVERKDMKKTLSLLLKLHNYR</sequence>
<gene>
    <name evidence="4 6" type="primary">accD</name>
    <name evidence="6" type="ORF">DYE49_01080</name>
</gene>
<feature type="binding site" evidence="4">
    <location>
        <position position="66"/>
    </location>
    <ligand>
        <name>Zn(2+)</name>
        <dbReference type="ChEBI" id="CHEBI:29105"/>
    </ligand>
</feature>
<dbReference type="Gene3D" id="3.90.226.10">
    <property type="entry name" value="2-enoyl-CoA Hydratase, Chain A, domain 1"/>
    <property type="match status" value="1"/>
</dbReference>
<keyword evidence="4" id="KW-0443">Lipid metabolism</keyword>
<comment type="cofactor">
    <cofactor evidence="4">
        <name>Zn(2+)</name>
        <dbReference type="ChEBI" id="CHEBI:29105"/>
    </cofactor>
    <text evidence="4">Binds 1 zinc ion per subunit.</text>
</comment>
<dbReference type="InterPro" id="IPR000438">
    <property type="entry name" value="Acetyl_CoA_COase_Trfase_b_su"/>
</dbReference>
<dbReference type="PANTHER" id="PTHR42995">
    <property type="entry name" value="ACETYL-COENZYME A CARBOXYLASE CARBOXYL TRANSFERASE SUBUNIT BETA, CHLOROPLASTIC"/>
    <property type="match status" value="1"/>
</dbReference>
<dbReference type="GO" id="GO:0008270">
    <property type="term" value="F:zinc ion binding"/>
    <property type="evidence" value="ECO:0007669"/>
    <property type="project" value="UniProtKB-UniRule"/>
</dbReference>
<feature type="binding site" evidence="4">
    <location>
        <position position="47"/>
    </location>
    <ligand>
        <name>Zn(2+)</name>
        <dbReference type="ChEBI" id="CHEBI:29105"/>
    </ligand>
</feature>
<keyword evidence="4" id="KW-0067">ATP-binding</keyword>
<evidence type="ECO:0000259" key="5">
    <source>
        <dbReference type="PROSITE" id="PS50980"/>
    </source>
</evidence>
<comment type="subunit">
    <text evidence="4">Acetyl-CoA carboxylase is a heterohexamer composed of biotin carboxyl carrier protein (AccB), biotin carboxylase (AccC) and two subunits each of ACCase subunit alpha (AccA) and ACCase subunit beta (AccD).</text>
</comment>
<dbReference type="GO" id="GO:0003989">
    <property type="term" value="F:acetyl-CoA carboxylase activity"/>
    <property type="evidence" value="ECO:0007669"/>
    <property type="project" value="InterPro"/>
</dbReference>
<dbReference type="UniPathway" id="UPA00655">
    <property type="reaction ID" value="UER00711"/>
</dbReference>
<evidence type="ECO:0000256" key="3">
    <source>
        <dbReference type="ARBA" id="ARBA00023160"/>
    </source>
</evidence>
<comment type="pathway">
    <text evidence="4">Lipid metabolism; malonyl-CoA biosynthesis; malonyl-CoA from acetyl-CoA: step 1/1.</text>
</comment>
<keyword evidence="3 4" id="KW-0275">Fatty acid biosynthesis</keyword>
<dbReference type="HAMAP" id="MF_01395">
    <property type="entry name" value="AcetylCoA_CT_beta"/>
    <property type="match status" value="1"/>
</dbReference>
<dbReference type="Proteomes" id="UP000593591">
    <property type="component" value="Chromosome"/>
</dbReference>
<name>A0A7M1XK04_9SPIR</name>
<keyword evidence="6" id="KW-0436">Ligase</keyword>
<dbReference type="KEGG" id="trc:DYE49_01080"/>
<dbReference type="PROSITE" id="PS50980">
    <property type="entry name" value="COA_CT_NTER"/>
    <property type="match status" value="1"/>
</dbReference>
<evidence type="ECO:0000256" key="4">
    <source>
        <dbReference type="HAMAP-Rule" id="MF_01395"/>
    </source>
</evidence>
<evidence type="ECO:0000313" key="7">
    <source>
        <dbReference type="Proteomes" id="UP000593591"/>
    </source>
</evidence>
<accession>A0A7M1XK04</accession>
<dbReference type="InterPro" id="IPR011762">
    <property type="entry name" value="COA_CT_N"/>
</dbReference>
<dbReference type="GO" id="GO:0006633">
    <property type="term" value="P:fatty acid biosynthetic process"/>
    <property type="evidence" value="ECO:0007669"/>
    <property type="project" value="UniProtKB-KW"/>
</dbReference>
<dbReference type="NCBIfam" id="TIGR00515">
    <property type="entry name" value="accD"/>
    <property type="match status" value="1"/>
</dbReference>
<dbReference type="Pfam" id="PF01039">
    <property type="entry name" value="Carboxyl_trans"/>
    <property type="match status" value="1"/>
</dbReference>
<dbReference type="PANTHER" id="PTHR42995:SF5">
    <property type="entry name" value="ACETYL-COENZYME A CARBOXYLASE CARBOXYL TRANSFERASE SUBUNIT BETA, CHLOROPLASTIC"/>
    <property type="match status" value="1"/>
</dbReference>
<evidence type="ECO:0000313" key="6">
    <source>
        <dbReference type="EMBL" id="QOS39121.1"/>
    </source>
</evidence>
<evidence type="ECO:0000256" key="1">
    <source>
        <dbReference type="ARBA" id="ARBA00022679"/>
    </source>
</evidence>
<organism evidence="6 7">
    <name type="scientific">Treponema rectale</name>
    <dbReference type="NCBI Taxonomy" id="744512"/>
    <lineage>
        <taxon>Bacteria</taxon>
        <taxon>Pseudomonadati</taxon>
        <taxon>Spirochaetota</taxon>
        <taxon>Spirochaetia</taxon>
        <taxon>Spirochaetales</taxon>
        <taxon>Treponemataceae</taxon>
        <taxon>Treponema</taxon>
    </lineage>
</organism>
<dbReference type="PRINTS" id="PR01070">
    <property type="entry name" value="ACCCTRFRASEB"/>
</dbReference>
<protein>
    <recommendedName>
        <fullName evidence="4">Acetyl-coenzyme A carboxylase carboxyl transferase subunit beta</fullName>
        <shortName evidence="4">ACCase subunit beta</shortName>
        <shortName evidence="4">Acetyl-CoA carboxylase carboxyltransferase subunit beta</shortName>
        <ecNumber evidence="4">2.1.3.15</ecNumber>
    </recommendedName>
</protein>
<dbReference type="GO" id="GO:0016743">
    <property type="term" value="F:carboxyl- or carbamoyltransferase activity"/>
    <property type="evidence" value="ECO:0007669"/>
    <property type="project" value="UniProtKB-UniRule"/>
</dbReference>
<keyword evidence="4" id="KW-0444">Lipid biosynthesis</keyword>
<dbReference type="GO" id="GO:0009317">
    <property type="term" value="C:acetyl-CoA carboxylase complex"/>
    <property type="evidence" value="ECO:0007669"/>
    <property type="project" value="InterPro"/>
</dbReference>
<keyword evidence="4" id="KW-0862">Zinc</keyword>
<dbReference type="GO" id="GO:2001295">
    <property type="term" value="P:malonyl-CoA biosynthetic process"/>
    <property type="evidence" value="ECO:0007669"/>
    <property type="project" value="UniProtKB-UniRule"/>
</dbReference>
<reference evidence="6 7" key="1">
    <citation type="submission" date="2018-08" db="EMBL/GenBank/DDBJ databases">
        <title>The first complete genome of Treponema rectale (CHPAT), a commensal spirochete of the bovine rectum.</title>
        <authorList>
            <person name="Staton G.J."/>
            <person name="Clegg S.R."/>
            <person name="Carter S.D."/>
            <person name="Radford A.D."/>
            <person name="Darby A."/>
            <person name="Hall N."/>
            <person name="Birtles R.J."/>
            <person name="Evans N.J."/>
        </authorList>
    </citation>
    <scope>NUCLEOTIDE SEQUENCE [LARGE SCALE GENOMIC DNA]</scope>
    <source>
        <strain evidence="6 7">CHPA</strain>
    </source>
</reference>
<dbReference type="SUPFAM" id="SSF52096">
    <property type="entry name" value="ClpP/crotonase"/>
    <property type="match status" value="1"/>
</dbReference>
<feature type="binding site" evidence="4">
    <location>
        <position position="63"/>
    </location>
    <ligand>
        <name>Zn(2+)</name>
        <dbReference type="ChEBI" id="CHEBI:29105"/>
    </ligand>
</feature>
<proteinExistence type="inferred from homology"/>
<feature type="domain" description="CoA carboxyltransferase N-terminal" evidence="5">
    <location>
        <begin position="40"/>
        <end position="291"/>
    </location>
</feature>
<evidence type="ECO:0000256" key="2">
    <source>
        <dbReference type="ARBA" id="ARBA00022832"/>
    </source>
</evidence>
<keyword evidence="1 4" id="KW-0808">Transferase</keyword>
<comment type="catalytic activity">
    <reaction evidence="4">
        <text>N(6)-carboxybiotinyl-L-lysyl-[protein] + acetyl-CoA = N(6)-biotinyl-L-lysyl-[protein] + malonyl-CoA</text>
        <dbReference type="Rhea" id="RHEA:54728"/>
        <dbReference type="Rhea" id="RHEA-COMP:10505"/>
        <dbReference type="Rhea" id="RHEA-COMP:10506"/>
        <dbReference type="ChEBI" id="CHEBI:57288"/>
        <dbReference type="ChEBI" id="CHEBI:57384"/>
        <dbReference type="ChEBI" id="CHEBI:83144"/>
        <dbReference type="ChEBI" id="CHEBI:83145"/>
        <dbReference type="EC" id="2.1.3.15"/>
    </reaction>
</comment>
<dbReference type="InterPro" id="IPR029045">
    <property type="entry name" value="ClpP/crotonase-like_dom_sf"/>
</dbReference>
<comment type="subcellular location">
    <subcellularLocation>
        <location evidence="4">Cytoplasm</location>
    </subcellularLocation>
</comment>
<dbReference type="EMBL" id="CP031517">
    <property type="protein sequence ID" value="QOS39121.1"/>
    <property type="molecule type" value="Genomic_DNA"/>
</dbReference>
<dbReference type="AlphaFoldDB" id="A0A7M1XK04"/>
<dbReference type="EC" id="2.1.3.15" evidence="4"/>
<dbReference type="GO" id="GO:0005524">
    <property type="term" value="F:ATP binding"/>
    <property type="evidence" value="ECO:0007669"/>
    <property type="project" value="UniProtKB-KW"/>
</dbReference>
<keyword evidence="4" id="KW-0963">Cytoplasm</keyword>
<feature type="zinc finger region" description="C4-type" evidence="4">
    <location>
        <begin position="44"/>
        <end position="66"/>
    </location>
</feature>
<keyword evidence="4" id="KW-0863">Zinc-finger</keyword>
<feature type="binding site" evidence="4">
    <location>
        <position position="44"/>
    </location>
    <ligand>
        <name>Zn(2+)</name>
        <dbReference type="ChEBI" id="CHEBI:29105"/>
    </ligand>
</feature>
<dbReference type="InterPro" id="IPR034733">
    <property type="entry name" value="AcCoA_carboxyl_beta"/>
</dbReference>